<dbReference type="AlphaFoldDB" id="A0A3M7GSY7"/>
<dbReference type="InterPro" id="IPR032466">
    <property type="entry name" value="Metal_Hydrolase"/>
</dbReference>
<dbReference type="EMBL" id="QWIQ01000144">
    <property type="protein sequence ID" value="RMZ03988.1"/>
    <property type="molecule type" value="Genomic_DNA"/>
</dbReference>
<dbReference type="Pfam" id="PF04909">
    <property type="entry name" value="Amidohydro_2"/>
    <property type="match status" value="1"/>
</dbReference>
<feature type="domain" description="Amidohydrolase-related" evidence="1">
    <location>
        <begin position="19"/>
        <end position="246"/>
    </location>
</feature>
<accession>A0A3M7GSY7</accession>
<gene>
    <name evidence="2" type="ORF">D0862_05455</name>
</gene>
<proteinExistence type="predicted"/>
<comment type="caution">
    <text evidence="2">The sequence shown here is derived from an EMBL/GenBank/DDBJ whole genome shotgun (WGS) entry which is preliminary data.</text>
</comment>
<evidence type="ECO:0000259" key="1">
    <source>
        <dbReference type="Pfam" id="PF04909"/>
    </source>
</evidence>
<dbReference type="InterPro" id="IPR052358">
    <property type="entry name" value="Aro_Compnd_Degr_Hydrolases"/>
</dbReference>
<dbReference type="PANTHER" id="PTHR35563:SF2">
    <property type="entry name" value="BARREL METAL-DEPENDENT HYDROLASE, PUTATIVE (AFU_ORTHOLOGUE AFUA_1G16240)-RELATED"/>
    <property type="match status" value="1"/>
</dbReference>
<sequence>MAKTLSVPDHHSILPKGTWDSHTHVVDKERFPFAVNPQYRLGRATVEDLLEFESAMGVENVCLVAVSVYGQDNRSMFDAMRRLGSRCRAVVCLDPSTITEQELDDMHKIGVRGVRINLKTKGELPPKEVLVACLAAHAARIRSRGWLIQLYLALEQVPLISEIIPTLGVRVVLDHMASPDPDREASSQHGYRELLDLLRRGQVWVKISGTYRFASLPDLDVFAKSVIRAGPKNVVWASDWPHTGGPVKRVNGSWISTFRDVHDMAFVRQCFEWCDNDPVLIQDLFVNNPGRLWLD</sequence>
<name>A0A3M7GSY7_HORWE</name>
<dbReference type="GO" id="GO:0016787">
    <property type="term" value="F:hydrolase activity"/>
    <property type="evidence" value="ECO:0007669"/>
    <property type="project" value="InterPro"/>
</dbReference>
<dbReference type="InterPro" id="IPR006680">
    <property type="entry name" value="Amidohydro-rel"/>
</dbReference>
<dbReference type="Gene3D" id="3.20.20.140">
    <property type="entry name" value="Metal-dependent hydrolases"/>
    <property type="match status" value="1"/>
</dbReference>
<organism evidence="2 3">
    <name type="scientific">Hortaea werneckii</name>
    <name type="common">Black yeast</name>
    <name type="synonym">Cladosporium werneckii</name>
    <dbReference type="NCBI Taxonomy" id="91943"/>
    <lineage>
        <taxon>Eukaryota</taxon>
        <taxon>Fungi</taxon>
        <taxon>Dikarya</taxon>
        <taxon>Ascomycota</taxon>
        <taxon>Pezizomycotina</taxon>
        <taxon>Dothideomycetes</taxon>
        <taxon>Dothideomycetidae</taxon>
        <taxon>Mycosphaerellales</taxon>
        <taxon>Teratosphaeriaceae</taxon>
        <taxon>Hortaea</taxon>
    </lineage>
</organism>
<protein>
    <recommendedName>
        <fullName evidence="1">Amidohydrolase-related domain-containing protein</fullName>
    </recommendedName>
</protein>
<evidence type="ECO:0000313" key="2">
    <source>
        <dbReference type="EMBL" id="RMZ03988.1"/>
    </source>
</evidence>
<evidence type="ECO:0000313" key="3">
    <source>
        <dbReference type="Proteomes" id="UP000281468"/>
    </source>
</evidence>
<dbReference type="SUPFAM" id="SSF51556">
    <property type="entry name" value="Metallo-dependent hydrolases"/>
    <property type="match status" value="1"/>
</dbReference>
<dbReference type="PANTHER" id="PTHR35563">
    <property type="entry name" value="BARREL METAL-DEPENDENT HYDROLASE, PUTATIVE (AFU_ORTHOLOGUE AFUA_1G16240)-RELATED"/>
    <property type="match status" value="1"/>
</dbReference>
<reference evidence="2 3" key="1">
    <citation type="journal article" date="2018" name="BMC Genomics">
        <title>Genomic evidence for intraspecific hybridization in a clonal and extremely halotolerant yeast.</title>
        <authorList>
            <person name="Gostincar C."/>
            <person name="Stajich J.E."/>
            <person name="Zupancic J."/>
            <person name="Zalar P."/>
            <person name="Gunde-Cimerman N."/>
        </authorList>
    </citation>
    <scope>NUCLEOTIDE SEQUENCE [LARGE SCALE GENOMIC DNA]</scope>
    <source>
        <strain evidence="2 3">EXF-171</strain>
    </source>
</reference>
<dbReference type="Proteomes" id="UP000281468">
    <property type="component" value="Unassembled WGS sequence"/>
</dbReference>